<dbReference type="Proteomes" id="UP000017175">
    <property type="component" value="Chromosome"/>
</dbReference>
<dbReference type="Pfam" id="PF14930">
    <property type="entry name" value="Qn_am_d_aII"/>
    <property type="match status" value="1"/>
</dbReference>
<feature type="domain" description="Quinohemoprotein amine dehydrogenase alpha subunit" evidence="5">
    <location>
        <begin position="208"/>
        <end position="310"/>
    </location>
</feature>
<evidence type="ECO:0000313" key="7">
    <source>
        <dbReference type="Proteomes" id="UP000017175"/>
    </source>
</evidence>
<feature type="domain" description="Quinohemoprotein amine dehydrogenase alpha subunit" evidence="3">
    <location>
        <begin position="317"/>
        <end position="397"/>
    </location>
</feature>
<feature type="chain" id="PRO_5005468001" evidence="1">
    <location>
        <begin position="30"/>
        <end position="535"/>
    </location>
</feature>
<protein>
    <submittedName>
        <fullName evidence="6">Quinohemoprotein amine dehydrogenase</fullName>
    </submittedName>
</protein>
<dbReference type="SUPFAM" id="SSF81296">
    <property type="entry name" value="E set domains"/>
    <property type="match status" value="2"/>
</dbReference>
<dbReference type="Gene3D" id="2.60.40.10">
    <property type="entry name" value="Immunoglobulins"/>
    <property type="match status" value="2"/>
</dbReference>
<evidence type="ECO:0000259" key="2">
    <source>
        <dbReference type="Pfam" id="PF09098"/>
    </source>
</evidence>
<dbReference type="InterPro" id="IPR015182">
    <property type="entry name" value="QH-AmDH_asu_heme-bd_dom"/>
</dbReference>
<dbReference type="OrthoDB" id="5345472at2"/>
<gene>
    <name evidence="6" type="ORF">B723_28135</name>
</gene>
<dbReference type="InterPro" id="IPR015183">
    <property type="entry name" value="QH-AmDH_asu_dom_III"/>
</dbReference>
<dbReference type="SUPFAM" id="SSF69298">
    <property type="entry name" value="Quinohemoprotein amine dehydrogenase A chain, domain 3"/>
    <property type="match status" value="1"/>
</dbReference>
<evidence type="ECO:0000259" key="5">
    <source>
        <dbReference type="Pfam" id="PF14930"/>
    </source>
</evidence>
<dbReference type="InterPro" id="IPR036718">
    <property type="entry name" value="H-AmDH_asu_dom2_sf"/>
</dbReference>
<dbReference type="eggNOG" id="COG2010">
    <property type="taxonomic scope" value="Bacteria"/>
</dbReference>
<dbReference type="Gene3D" id="2.40.128.120">
    <property type="entry name" value="Quinohemoprotein amine dehydrogenase alpha subunit, domain 2"/>
    <property type="match status" value="1"/>
</dbReference>
<feature type="domain" description="Quinohemoprotein amine dehydrogenase alpha subunit" evidence="4">
    <location>
        <begin position="402"/>
        <end position="534"/>
    </location>
</feature>
<dbReference type="SUPFAM" id="SSF46626">
    <property type="entry name" value="Cytochrome c"/>
    <property type="match status" value="2"/>
</dbReference>
<dbReference type="AlphaFoldDB" id="A0A0K1QWM3"/>
<accession>A0A0K1QWM3</accession>
<dbReference type="InterPro" id="IPR023887">
    <property type="entry name" value="QH-AmDH_asu"/>
</dbReference>
<dbReference type="InterPro" id="IPR014756">
    <property type="entry name" value="Ig_E-set"/>
</dbReference>
<dbReference type="InterPro" id="IPR015184">
    <property type="entry name" value="QH-AmDH_asu_dom_IV"/>
</dbReference>
<proteinExistence type="predicted"/>
<keyword evidence="1" id="KW-0732">Signal</keyword>
<sequence length="535" mass="58113">MRDKCALAVTLQPIALAISLALMPVVVHAESSADAKALLSSKCAACHLPVEGGLNRIDQSRRTPEGWDMTIGRMIAAHGVRLEADERQTLVKYLADTHGLAPEETQKRRYILERDFTRIEDPDDKKVSETCARCHSYARIALQRRTPEDWKKLANFHVGQYPTIEIQQGGRDRDWWQIASQEMPKTLGNLYSYQSDVWSKWAAEAKSSAAGKWRVVGHRPGWGSYEGVATITGENDHYTLDMEINYANGKTEKGNGKAIVYTGYEWRANIKQGELQVAQVFQLSKDGKSLSGRWHEVGVDSIGGQFKAARIDGSATAQVLAVEPKAIKAGSTKKVTIYGAGLSGKVNLGQGLTVTHVVEESSDKVVVEVIADVGAKDGIRRVDVGDVTAERGIAVYNKIDYVSIEPDSAMARVGDGGGSRPKVPVQFEAVAYAAGPDGKKGTDDDLRLDYVPAKWTVANLNPGAEEMKDLEFAGNLGSGGLFIPGDAGPNPKRKYSTNNAGELEVTASVDDAGRVVKASKPLIVTVQRWNDPPVR</sequence>
<reference evidence="6 7" key="1">
    <citation type="journal article" date="2012" name="J. Bacteriol.">
        <title>Draft genome sequence of the cyanide-utilizing bacterium Pseudomonas fluorescens strain NCIMB 11764.</title>
        <authorList>
            <person name="Vilo C.A."/>
            <person name="Benedik M.J."/>
            <person name="Kunz D.A."/>
            <person name="Dong Q."/>
        </authorList>
    </citation>
    <scope>NUCLEOTIDE SEQUENCE [LARGE SCALE GENOMIC DNA]</scope>
    <source>
        <strain evidence="6 7">NCIMB 11764</strain>
    </source>
</reference>
<dbReference type="NCBIfam" id="TIGR03908">
    <property type="entry name" value="QH_alpha"/>
    <property type="match status" value="1"/>
</dbReference>
<evidence type="ECO:0000313" key="6">
    <source>
        <dbReference type="EMBL" id="AKV10062.1"/>
    </source>
</evidence>
<dbReference type="Pfam" id="PF09100">
    <property type="entry name" value="Qn_am_d_aIV"/>
    <property type="match status" value="1"/>
</dbReference>
<dbReference type="InterPro" id="IPR009111">
    <property type="entry name" value="QH-AmDH_asu_dom2"/>
</dbReference>
<dbReference type="EMBL" id="CP010945">
    <property type="protein sequence ID" value="AKV10062.1"/>
    <property type="molecule type" value="Genomic_DNA"/>
</dbReference>
<dbReference type="Pfam" id="PF09099">
    <property type="entry name" value="Qn_am_d_aIII"/>
    <property type="match status" value="1"/>
</dbReference>
<dbReference type="GO" id="GO:0020037">
    <property type="term" value="F:heme binding"/>
    <property type="evidence" value="ECO:0007669"/>
    <property type="project" value="InterPro"/>
</dbReference>
<dbReference type="Pfam" id="PF09098">
    <property type="entry name" value="Dehyd-heme_bind"/>
    <property type="match status" value="1"/>
</dbReference>
<dbReference type="InterPro" id="IPR013783">
    <property type="entry name" value="Ig-like_fold"/>
</dbReference>
<evidence type="ECO:0000259" key="4">
    <source>
        <dbReference type="Pfam" id="PF09100"/>
    </source>
</evidence>
<dbReference type="RefSeq" id="WP_017337423.1">
    <property type="nucleotide sequence ID" value="NZ_CP010945.1"/>
</dbReference>
<feature type="signal peptide" evidence="1">
    <location>
        <begin position="1"/>
        <end position="29"/>
    </location>
</feature>
<dbReference type="InterPro" id="IPR036909">
    <property type="entry name" value="Cyt_c-like_dom_sf"/>
</dbReference>
<organism evidence="6 7">
    <name type="scientific">Pseudomonas fluorescens NCIMB 11764</name>
    <dbReference type="NCBI Taxonomy" id="1221522"/>
    <lineage>
        <taxon>Bacteria</taxon>
        <taxon>Pseudomonadati</taxon>
        <taxon>Pseudomonadota</taxon>
        <taxon>Gammaproteobacteria</taxon>
        <taxon>Pseudomonadales</taxon>
        <taxon>Pseudomonadaceae</taxon>
        <taxon>Pseudomonas</taxon>
    </lineage>
</organism>
<evidence type="ECO:0000259" key="3">
    <source>
        <dbReference type="Pfam" id="PF09099"/>
    </source>
</evidence>
<dbReference type="GO" id="GO:0009055">
    <property type="term" value="F:electron transfer activity"/>
    <property type="evidence" value="ECO:0007669"/>
    <property type="project" value="InterPro"/>
</dbReference>
<evidence type="ECO:0000256" key="1">
    <source>
        <dbReference type="SAM" id="SignalP"/>
    </source>
</evidence>
<feature type="domain" description="Quinohemoprotein amine dehydrogenase alpha subunit haem binding" evidence="2">
    <location>
        <begin position="35"/>
        <end position="198"/>
    </location>
</feature>
<name>A0A0K1QWM3_PSEFL</name>
<dbReference type="Gene3D" id="1.10.760.10">
    <property type="entry name" value="Cytochrome c-like domain"/>
    <property type="match status" value="2"/>
</dbReference>